<protein>
    <submittedName>
        <fullName evidence="1">Uncharacterized protein</fullName>
    </submittedName>
</protein>
<dbReference type="Proteomes" id="UP000614610">
    <property type="component" value="Unassembled WGS sequence"/>
</dbReference>
<reference evidence="1" key="1">
    <citation type="submission" date="2019-06" db="EMBL/GenBank/DDBJ databases">
        <authorList>
            <person name="Palmer J.M."/>
        </authorList>
    </citation>
    <scope>NUCLEOTIDE SEQUENCE</scope>
    <source>
        <strain evidence="1">TWF679</strain>
    </source>
</reference>
<evidence type="ECO:0000313" key="2">
    <source>
        <dbReference type="Proteomes" id="UP000614610"/>
    </source>
</evidence>
<sequence length="90" mass="10314">MTSARKKFTYGPPTLHPAPWRQYFVKFVQVDILKEALGQWKLVKWAGGVFSVSSIGHLIFDWSLKDRVTLYSCTVIVNVTSLMTKRHLST</sequence>
<proteinExistence type="predicted"/>
<organism evidence="1 2">
    <name type="scientific">Orbilia oligospora</name>
    <name type="common">Nematode-trapping fungus</name>
    <name type="synonym">Arthrobotrys oligospora</name>
    <dbReference type="NCBI Taxonomy" id="2813651"/>
    <lineage>
        <taxon>Eukaryota</taxon>
        <taxon>Fungi</taxon>
        <taxon>Dikarya</taxon>
        <taxon>Ascomycota</taxon>
        <taxon>Pezizomycotina</taxon>
        <taxon>Orbiliomycetes</taxon>
        <taxon>Orbiliales</taxon>
        <taxon>Orbiliaceae</taxon>
        <taxon>Orbilia</taxon>
    </lineage>
</organism>
<name>A0A8H8V6L6_ORBOL</name>
<comment type="caution">
    <text evidence="1">The sequence shown here is derived from an EMBL/GenBank/DDBJ whole genome shotgun (WGS) entry which is preliminary data.</text>
</comment>
<dbReference type="EMBL" id="WIWT01000047">
    <property type="protein sequence ID" value="KAF3208428.1"/>
    <property type="molecule type" value="Genomic_DNA"/>
</dbReference>
<dbReference type="AlphaFoldDB" id="A0A8H8V6L6"/>
<gene>
    <name evidence="1" type="ORF">TWF679_007779</name>
</gene>
<evidence type="ECO:0000313" key="1">
    <source>
        <dbReference type="EMBL" id="KAF3208428.1"/>
    </source>
</evidence>
<accession>A0A8H8V6L6</accession>